<name>A0A016VMF7_9BILA</name>
<protein>
    <submittedName>
        <fullName evidence="1">Uncharacterized protein</fullName>
    </submittedName>
</protein>
<organism evidence="1 2">
    <name type="scientific">Ancylostoma ceylanicum</name>
    <dbReference type="NCBI Taxonomy" id="53326"/>
    <lineage>
        <taxon>Eukaryota</taxon>
        <taxon>Metazoa</taxon>
        <taxon>Ecdysozoa</taxon>
        <taxon>Nematoda</taxon>
        <taxon>Chromadorea</taxon>
        <taxon>Rhabditida</taxon>
        <taxon>Rhabditina</taxon>
        <taxon>Rhabditomorpha</taxon>
        <taxon>Strongyloidea</taxon>
        <taxon>Ancylostomatidae</taxon>
        <taxon>Ancylostomatinae</taxon>
        <taxon>Ancylostoma</taxon>
    </lineage>
</organism>
<evidence type="ECO:0000313" key="2">
    <source>
        <dbReference type="Proteomes" id="UP000024635"/>
    </source>
</evidence>
<proteinExistence type="predicted"/>
<dbReference type="AlphaFoldDB" id="A0A016VMF7"/>
<comment type="caution">
    <text evidence="1">The sequence shown here is derived from an EMBL/GenBank/DDBJ whole genome shotgun (WGS) entry which is preliminary data.</text>
</comment>
<evidence type="ECO:0000313" key="1">
    <source>
        <dbReference type="EMBL" id="EYC28794.1"/>
    </source>
</evidence>
<sequence>MLVFQGVLKENALDVVVYYIPPDATSIPNTHRPYRLTFVEDGEGGCVVKRLKGKRGRFTREGVKYSNETHSSAAIRAFFQLSKNLKAEELSVELDSMDPELERTLREQPTATSPPYKSFLIRTLERALPPLLLPHITPGCKLHVYNYPIQETEDIFINTSFFDTDVVRAAPSFDTEAYTGVTDEQIPLLQARCLYMRAPYVSSCGINRVLLINIEQATRSNASSTSHRFLTTLVIS</sequence>
<gene>
    <name evidence="1" type="primary">Acey_s0007.g3432</name>
    <name evidence="1" type="ORF">Y032_0007g3432</name>
</gene>
<dbReference type="EMBL" id="JARK01001343">
    <property type="protein sequence ID" value="EYC28794.1"/>
    <property type="molecule type" value="Genomic_DNA"/>
</dbReference>
<reference evidence="2" key="1">
    <citation type="journal article" date="2015" name="Nat. Genet.">
        <title>The genome and transcriptome of the zoonotic hookworm Ancylostoma ceylanicum identify infection-specific gene families.</title>
        <authorList>
            <person name="Schwarz E.M."/>
            <person name="Hu Y."/>
            <person name="Antoshechkin I."/>
            <person name="Miller M.M."/>
            <person name="Sternberg P.W."/>
            <person name="Aroian R.V."/>
        </authorList>
    </citation>
    <scope>NUCLEOTIDE SEQUENCE</scope>
    <source>
        <strain evidence="2">HY135</strain>
    </source>
</reference>
<dbReference type="OrthoDB" id="5838623at2759"/>
<keyword evidence="2" id="KW-1185">Reference proteome</keyword>
<accession>A0A016VMF7</accession>
<dbReference type="Proteomes" id="UP000024635">
    <property type="component" value="Unassembled WGS sequence"/>
</dbReference>